<dbReference type="SMART" id="SM00028">
    <property type="entry name" value="TPR"/>
    <property type="match status" value="3"/>
</dbReference>
<dbReference type="Pfam" id="PF13432">
    <property type="entry name" value="TPR_16"/>
    <property type="match status" value="1"/>
</dbReference>
<keyword evidence="6" id="KW-1185">Reference proteome</keyword>
<feature type="repeat" description="TPR" evidence="4">
    <location>
        <begin position="506"/>
        <end position="539"/>
    </location>
</feature>
<reference evidence="5 6" key="1">
    <citation type="journal article" date="2016" name="Nat. Commun.">
        <title>Extremotolerant tardigrade genome and improved radiotolerance of human cultured cells by tardigrade-unique protein.</title>
        <authorList>
            <person name="Hashimoto T."/>
            <person name="Horikawa D.D."/>
            <person name="Saito Y."/>
            <person name="Kuwahara H."/>
            <person name="Kozuka-Hata H."/>
            <person name="Shin-I T."/>
            <person name="Minakuchi Y."/>
            <person name="Ohishi K."/>
            <person name="Motoyama A."/>
            <person name="Aizu T."/>
            <person name="Enomoto A."/>
            <person name="Kondo K."/>
            <person name="Tanaka S."/>
            <person name="Hara Y."/>
            <person name="Koshikawa S."/>
            <person name="Sagara H."/>
            <person name="Miura T."/>
            <person name="Yokobori S."/>
            <person name="Miyagawa K."/>
            <person name="Suzuki Y."/>
            <person name="Kubo T."/>
            <person name="Oyama M."/>
            <person name="Kohara Y."/>
            <person name="Fujiyama A."/>
            <person name="Arakawa K."/>
            <person name="Katayama T."/>
            <person name="Toyoda A."/>
            <person name="Kunieda T."/>
        </authorList>
    </citation>
    <scope>NUCLEOTIDE SEQUENCE [LARGE SCALE GENOMIC DNA]</scope>
    <source>
        <strain evidence="5 6">YOKOZUNA-1</strain>
    </source>
</reference>
<evidence type="ECO:0000256" key="4">
    <source>
        <dbReference type="PROSITE-ProRule" id="PRU00339"/>
    </source>
</evidence>
<protein>
    <submittedName>
        <fullName evidence="5">Uncharacterized protein</fullName>
    </submittedName>
</protein>
<sequence length="789" mass="89355">MESTGDTGAVKCTDHSIFISSIESLDAHQVGTKYDKFLAWLADDIGDAADVAYRASWVFLQNNWTGPVRDMDEAFTKIPTDVALRILGEGESAYRLCHTPQCLLVAIVFLQEIVKLNPTFTNRHELLKAYWMRQSLLEEKSAVLAQRTKDLIVTLEEALTSMTMKNDEDVRDVSVPLRIEFFLTSCNVMLFYCDFTTASRLLNHAKGLSKSSSILTGILGKRTRFQETEYAQLVLEIQNAVQPTQLVGDSASLSEKKFPVDVPLDDDTLLNHAALATSQPEYGLSDHESAVLLMDGLVGQRRRARTGLEDEELFAYINVVLHSSTSFAVRTSALFNRSKVEADNRRRTLRAMSQLETLMNAFKSEAENPDDRLFFALAVNVPPFWKVEEALGFTLMNNGCTKEAINIFTGLELWEDVVECYQRIGQKVKAEDLIMKELAKNETASMWCRLGDIREDVGCYEKAWEVSKHRSFRSRRDLGKLLLKRKEYEGARDALKQGLEANGIDSDAWFSLGYCHMKTGDFAAAEQAFRRCVNLEPENALAWNNIASIALKNQDYKKAYRILQDSLKQDYNSWNVWDNYQNACQQVKDFEGEINAFHRLLELTPYKLNAEALGFLVISVTTGEPDINENSAKRLLPKVKELFGAVTAKVPDNPNIWYWYAKLNMFELADKPENERKDTLEQIVQKLQKAYRYAIQEKDWEREDRSVSRVLEIVRDLASHQILLINELTDNVSGRKAVQSSCRVMLDNVIGRVKKGRDDVVTGTVALPANVKGVFDELVSIRGSNALIS</sequence>
<comment type="similarity">
    <text evidence="3">Belongs to the TTC27 family.</text>
</comment>
<dbReference type="STRING" id="947166.A0A1D1UHA6"/>
<proteinExistence type="inferred from homology"/>
<dbReference type="AlphaFoldDB" id="A0A1D1UHA6"/>
<evidence type="ECO:0000256" key="1">
    <source>
        <dbReference type="ARBA" id="ARBA00022737"/>
    </source>
</evidence>
<dbReference type="PROSITE" id="PS50293">
    <property type="entry name" value="TPR_REGION"/>
    <property type="match status" value="1"/>
</dbReference>
<dbReference type="InterPro" id="IPR019734">
    <property type="entry name" value="TPR_rpt"/>
</dbReference>
<dbReference type="SUPFAM" id="SSF48452">
    <property type="entry name" value="TPR-like"/>
    <property type="match status" value="1"/>
</dbReference>
<comment type="caution">
    <text evidence="5">The sequence shown here is derived from an EMBL/GenBank/DDBJ whole genome shotgun (WGS) entry which is preliminary data.</text>
</comment>
<dbReference type="OrthoDB" id="1936594at2759"/>
<evidence type="ECO:0000313" key="6">
    <source>
        <dbReference type="Proteomes" id="UP000186922"/>
    </source>
</evidence>
<evidence type="ECO:0000313" key="5">
    <source>
        <dbReference type="EMBL" id="GAU87900.1"/>
    </source>
</evidence>
<dbReference type="PROSITE" id="PS50005">
    <property type="entry name" value="TPR"/>
    <property type="match status" value="1"/>
</dbReference>
<keyword evidence="1" id="KW-0677">Repeat</keyword>
<dbReference type="PANTHER" id="PTHR16193">
    <property type="entry name" value="TETRATRICOPEPTIDE REPEAT PROTEIN 27"/>
    <property type="match status" value="1"/>
</dbReference>
<keyword evidence="2 4" id="KW-0802">TPR repeat</keyword>
<evidence type="ECO:0000256" key="3">
    <source>
        <dbReference type="ARBA" id="ARBA00024020"/>
    </source>
</evidence>
<dbReference type="Proteomes" id="UP000186922">
    <property type="component" value="Unassembled WGS sequence"/>
</dbReference>
<organism evidence="5 6">
    <name type="scientific">Ramazzottius varieornatus</name>
    <name type="common">Water bear</name>
    <name type="synonym">Tardigrade</name>
    <dbReference type="NCBI Taxonomy" id="947166"/>
    <lineage>
        <taxon>Eukaryota</taxon>
        <taxon>Metazoa</taxon>
        <taxon>Ecdysozoa</taxon>
        <taxon>Tardigrada</taxon>
        <taxon>Eutardigrada</taxon>
        <taxon>Parachela</taxon>
        <taxon>Hypsibioidea</taxon>
        <taxon>Ramazzottiidae</taxon>
        <taxon>Ramazzottius</taxon>
    </lineage>
</organism>
<dbReference type="InterPro" id="IPR011990">
    <property type="entry name" value="TPR-like_helical_dom_sf"/>
</dbReference>
<dbReference type="InterPro" id="IPR044244">
    <property type="entry name" value="TTC27/Emw1"/>
</dbReference>
<dbReference type="EMBL" id="BDGG01000001">
    <property type="protein sequence ID" value="GAU87900.1"/>
    <property type="molecule type" value="Genomic_DNA"/>
</dbReference>
<evidence type="ECO:0000256" key="2">
    <source>
        <dbReference type="ARBA" id="ARBA00022803"/>
    </source>
</evidence>
<dbReference type="PANTHER" id="PTHR16193:SF0">
    <property type="entry name" value="TETRATRICOPEPTIDE REPEAT PROTEIN 27"/>
    <property type="match status" value="1"/>
</dbReference>
<dbReference type="Gene3D" id="1.25.40.10">
    <property type="entry name" value="Tetratricopeptide repeat domain"/>
    <property type="match status" value="1"/>
</dbReference>
<name>A0A1D1UHA6_RAMVA</name>
<accession>A0A1D1UHA6</accession>
<gene>
    <name evidence="5" type="primary">RvY_00688-1</name>
    <name evidence="5" type="synonym">RvY_00688.1</name>
    <name evidence="5" type="ORF">RvY_00688</name>
</gene>